<dbReference type="Proteomes" id="UP000075901">
    <property type="component" value="Unassembled WGS sequence"/>
</dbReference>
<dbReference type="InterPro" id="IPR013087">
    <property type="entry name" value="Znf_C2H2_type"/>
</dbReference>
<sequence>MQQIAKAKNSKTNNGKRTNVERKKRNQQTASVASVIDDASAPHTTVSKHLAKHPGGLQNQNMANMMVSEGMAQPQQVPAVQPPQPEKKKDKKKVFLCSPCGTHYENWNLFVHMREVHRKHICLYCLGIFPSAERLVTHLGTKHGVLKKHHGSLEEYASASDSKAQHQPFYLMCSRCEHMFESTASNLLEKEEQIRAHDCANYLETCSNCGQLKQPKHRCDVAANGTISSGKKKPSKKSVLSGSIVGTPRHNVPQQTFDDCDATTTNGNVSSHGAADTPSKAPVSKGTSKSSSRKKQRNTTTPQLQNSFLSQEQHHQQLATGSSILQTQLLRDVKCVLEQQSLNEQCYATGPRPQLDISETAPQHPPLMNGDFSHPTEHVAAPPIHSSTPPPYEGGTTVSTPLSTVAQQQTSDLPPPVATTPLVPKLKVKIPIQYLTPMESEESSAESEEDEEEEEEEDEEEEAEAEAEEEEEVENEAENEEAQDVEENAEIKEAKEEKVERETDTVGSEIVENSETATVKHLEGKIEHFNEVKNDNQHGFEQTETLQENVAVAEDTALQEPVPMDIDESLQIERRRDVPASVSIDSKSPHGTAGPAIEPSAGIVAGADETVAPKEQEVLSNSLSSLAAPGNRNENVLEKTDLGDNLAHNSPKTENNAASVEFDDDGTEEKTATTESSPLIGGEVVASVSDSSNIEQPNDVCSGKDQMVIADSDAQLFTLALDEPLDRISIREFIRICLRETVPYCLYCNHARRIAVNGRQLVLHIIAMHRFQATVNSITGEELLPETILQRFLNALDELEAERAFLNMETFDNSWTTEQRAAVPFAKVFECFQCRFVTVVHKELYLHNRKMHQKSVLLCLMCKGNFFSYSELLCHMCP</sequence>
<evidence type="ECO:0000313" key="4">
    <source>
        <dbReference type="Proteomes" id="UP000075901"/>
    </source>
</evidence>
<evidence type="ECO:0000259" key="2">
    <source>
        <dbReference type="SMART" id="SM00355"/>
    </source>
</evidence>
<feature type="domain" description="C2H2-type" evidence="2">
    <location>
        <begin position="120"/>
        <end position="143"/>
    </location>
</feature>
<dbReference type="SMART" id="SM00355">
    <property type="entry name" value="ZnF_C2H2"/>
    <property type="match status" value="4"/>
</dbReference>
<feature type="region of interest" description="Disordered" evidence="1">
    <location>
        <begin position="1"/>
        <end position="57"/>
    </location>
</feature>
<feature type="domain" description="C2H2-type" evidence="2">
    <location>
        <begin position="829"/>
        <end position="852"/>
    </location>
</feature>
<feature type="domain" description="C2H2-type" evidence="2">
    <location>
        <begin position="95"/>
        <end position="117"/>
    </location>
</feature>
<reference evidence="4" key="1">
    <citation type="submission" date="2013-09" db="EMBL/GenBank/DDBJ databases">
        <title>The Genome Sequence of Anopheles maculatus species B.</title>
        <authorList>
            <consortium name="The Broad Institute Genomics Platform"/>
            <person name="Neafsey D.E."/>
            <person name="Besansky N."/>
            <person name="Howell P."/>
            <person name="Walton C."/>
            <person name="Young S.K."/>
            <person name="Zeng Q."/>
            <person name="Gargeya S."/>
            <person name="Fitzgerald M."/>
            <person name="Haas B."/>
            <person name="Abouelleil A."/>
            <person name="Allen A.W."/>
            <person name="Alvarado L."/>
            <person name="Arachchi H.M."/>
            <person name="Berlin A.M."/>
            <person name="Chapman S.B."/>
            <person name="Gainer-Dewar J."/>
            <person name="Goldberg J."/>
            <person name="Griggs A."/>
            <person name="Gujja S."/>
            <person name="Hansen M."/>
            <person name="Howarth C."/>
            <person name="Imamovic A."/>
            <person name="Ireland A."/>
            <person name="Larimer J."/>
            <person name="McCowan C."/>
            <person name="Murphy C."/>
            <person name="Pearson M."/>
            <person name="Poon T.W."/>
            <person name="Priest M."/>
            <person name="Roberts A."/>
            <person name="Saif S."/>
            <person name="Shea T."/>
            <person name="Sisk P."/>
            <person name="Sykes S."/>
            <person name="Wortman J."/>
            <person name="Nusbaum C."/>
            <person name="Birren B."/>
        </authorList>
    </citation>
    <scope>NUCLEOTIDE SEQUENCE [LARGE SCALE GENOMIC DNA]</scope>
    <source>
        <strain evidence="4">maculatus3</strain>
    </source>
</reference>
<feature type="domain" description="C2H2-type" evidence="2">
    <location>
        <begin position="743"/>
        <end position="769"/>
    </location>
</feature>
<feature type="region of interest" description="Disordered" evidence="1">
    <location>
        <begin position="643"/>
        <end position="677"/>
    </location>
</feature>
<keyword evidence="4" id="KW-1185">Reference proteome</keyword>
<feature type="compositionally biased region" description="Basic and acidic residues" evidence="1">
    <location>
        <begin position="489"/>
        <end position="504"/>
    </location>
</feature>
<evidence type="ECO:0000256" key="1">
    <source>
        <dbReference type="SAM" id="MobiDB-lite"/>
    </source>
</evidence>
<dbReference type="VEuPathDB" id="VectorBase:AMAM013006"/>
<dbReference type="EnsemblMetazoa" id="AMAM013006-RA">
    <property type="protein sequence ID" value="AMAM013006-PA"/>
    <property type="gene ID" value="AMAM013006"/>
</dbReference>
<feature type="region of interest" description="Disordered" evidence="1">
    <location>
        <begin position="554"/>
        <end position="606"/>
    </location>
</feature>
<proteinExistence type="predicted"/>
<feature type="compositionally biased region" description="Polar residues" evidence="1">
    <location>
        <begin position="252"/>
        <end position="271"/>
    </location>
</feature>
<feature type="region of interest" description="Disordered" evidence="1">
    <location>
        <begin position="435"/>
        <end position="518"/>
    </location>
</feature>
<feature type="compositionally biased region" description="Low complexity" evidence="1">
    <location>
        <begin position="30"/>
        <end position="41"/>
    </location>
</feature>
<feature type="compositionally biased region" description="Polar residues" evidence="1">
    <location>
        <begin position="647"/>
        <end position="658"/>
    </location>
</feature>
<name>A0A182STC8_9DIPT</name>
<accession>A0A182STC8</accession>
<feature type="compositionally biased region" description="Acidic residues" evidence="1">
    <location>
        <begin position="439"/>
        <end position="488"/>
    </location>
</feature>
<dbReference type="AlphaFoldDB" id="A0A182STC8"/>
<evidence type="ECO:0000313" key="3">
    <source>
        <dbReference type="EnsemblMetazoa" id="AMAM013006-PA"/>
    </source>
</evidence>
<feature type="region of interest" description="Disordered" evidence="1">
    <location>
        <begin position="224"/>
        <end position="303"/>
    </location>
</feature>
<reference evidence="3" key="2">
    <citation type="submission" date="2020-05" db="UniProtKB">
        <authorList>
            <consortium name="EnsemblMetazoa"/>
        </authorList>
    </citation>
    <scope>IDENTIFICATION</scope>
    <source>
        <strain evidence="3">maculatus3</strain>
    </source>
</reference>
<feature type="region of interest" description="Disordered" evidence="1">
    <location>
        <begin position="71"/>
        <end position="91"/>
    </location>
</feature>
<protein>
    <recommendedName>
        <fullName evidence="2">C2H2-type domain-containing protein</fullName>
    </recommendedName>
</protein>
<organism evidence="3 4">
    <name type="scientific">Anopheles maculatus</name>
    <dbReference type="NCBI Taxonomy" id="74869"/>
    <lineage>
        <taxon>Eukaryota</taxon>
        <taxon>Metazoa</taxon>
        <taxon>Ecdysozoa</taxon>
        <taxon>Arthropoda</taxon>
        <taxon>Hexapoda</taxon>
        <taxon>Insecta</taxon>
        <taxon>Pterygota</taxon>
        <taxon>Neoptera</taxon>
        <taxon>Endopterygota</taxon>
        <taxon>Diptera</taxon>
        <taxon>Nematocera</taxon>
        <taxon>Culicoidea</taxon>
        <taxon>Culicidae</taxon>
        <taxon>Anophelinae</taxon>
        <taxon>Anopheles</taxon>
        <taxon>Anopheles maculatus group</taxon>
    </lineage>
</organism>